<evidence type="ECO:0000313" key="7">
    <source>
        <dbReference type="Proteomes" id="UP001162085"/>
    </source>
</evidence>
<keyword evidence="1 2" id="KW-0344">Guanine-nucleotide releasing factor</keyword>
<dbReference type="InterPro" id="IPR000651">
    <property type="entry name" value="Ras-like_Gua-exchang_fac_N"/>
</dbReference>
<evidence type="ECO:0000313" key="6">
    <source>
        <dbReference type="EMBL" id="CAI4055670.1"/>
    </source>
</evidence>
<dbReference type="Gene3D" id="1.20.870.10">
    <property type="entry name" value="Son of sevenless (SoS) protein Chain: S domain 1"/>
    <property type="match status" value="1"/>
</dbReference>
<keyword evidence="7" id="KW-1185">Reference proteome</keyword>
<dbReference type="InterPro" id="IPR001895">
    <property type="entry name" value="RASGEF_cat_dom"/>
</dbReference>
<feature type="compositionally biased region" description="Basic and acidic residues" evidence="3">
    <location>
        <begin position="740"/>
        <end position="751"/>
    </location>
</feature>
<dbReference type="SUPFAM" id="SSF48366">
    <property type="entry name" value="Ras GEF"/>
    <property type="match status" value="1"/>
</dbReference>
<dbReference type="SMART" id="SM00147">
    <property type="entry name" value="RasGEF"/>
    <property type="match status" value="1"/>
</dbReference>
<dbReference type="PANTHER" id="PTHR23113:SF363">
    <property type="entry name" value="PROTEIN SON OF SEVENLESS"/>
    <property type="match status" value="1"/>
</dbReference>
<evidence type="ECO:0008006" key="8">
    <source>
        <dbReference type="Google" id="ProtNLM"/>
    </source>
</evidence>
<feature type="domain" description="N-terminal Ras-GEF" evidence="5">
    <location>
        <begin position="29"/>
        <end position="161"/>
    </location>
</feature>
<evidence type="ECO:0000259" key="5">
    <source>
        <dbReference type="PROSITE" id="PS50212"/>
    </source>
</evidence>
<evidence type="ECO:0000259" key="4">
    <source>
        <dbReference type="PROSITE" id="PS50009"/>
    </source>
</evidence>
<feature type="compositionally biased region" description="Polar residues" evidence="3">
    <location>
        <begin position="1152"/>
        <end position="1162"/>
    </location>
</feature>
<dbReference type="CDD" id="cd00155">
    <property type="entry name" value="RasGEF"/>
    <property type="match status" value="1"/>
</dbReference>
<dbReference type="EMBL" id="OX365928">
    <property type="protein sequence ID" value="CAI4055670.1"/>
    <property type="molecule type" value="Genomic_DNA"/>
</dbReference>
<dbReference type="Gene3D" id="1.10.840.10">
    <property type="entry name" value="Ras guanine-nucleotide exchange factors catalytic domain"/>
    <property type="match status" value="1"/>
</dbReference>
<evidence type="ECO:0000256" key="1">
    <source>
        <dbReference type="ARBA" id="ARBA00022658"/>
    </source>
</evidence>
<dbReference type="PANTHER" id="PTHR23113">
    <property type="entry name" value="GUANINE NUCLEOTIDE EXCHANGE FACTOR"/>
    <property type="match status" value="1"/>
</dbReference>
<dbReference type="Proteomes" id="UP001162085">
    <property type="component" value="Chromosome 1"/>
</dbReference>
<feature type="region of interest" description="Disordered" evidence="3">
    <location>
        <begin position="349"/>
        <end position="373"/>
    </location>
</feature>
<feature type="compositionally biased region" description="Basic and acidic residues" evidence="3">
    <location>
        <begin position="587"/>
        <end position="616"/>
    </location>
</feature>
<dbReference type="PROSITE" id="PS50009">
    <property type="entry name" value="RASGEF_CAT"/>
    <property type="match status" value="1"/>
</dbReference>
<dbReference type="CDD" id="cd06224">
    <property type="entry name" value="REM"/>
    <property type="match status" value="1"/>
</dbReference>
<dbReference type="InterPro" id="IPR023578">
    <property type="entry name" value="Ras_GEF_dom_sf"/>
</dbReference>
<dbReference type="Pfam" id="PF00617">
    <property type="entry name" value="RasGEF"/>
    <property type="match status" value="1"/>
</dbReference>
<feature type="region of interest" description="Disordered" evidence="3">
    <location>
        <begin position="1140"/>
        <end position="1164"/>
    </location>
</feature>
<dbReference type="PROSITE" id="PS50212">
    <property type="entry name" value="RASGEF_NTER"/>
    <property type="match status" value="1"/>
</dbReference>
<dbReference type="PROSITE" id="PS00720">
    <property type="entry name" value="RASGEF"/>
    <property type="match status" value="1"/>
</dbReference>
<dbReference type="SMART" id="SM00229">
    <property type="entry name" value="RasGEFN"/>
    <property type="match status" value="1"/>
</dbReference>
<name>A0ABN8WMM1_SACUV</name>
<feature type="region of interest" description="Disordered" evidence="3">
    <location>
        <begin position="713"/>
        <end position="751"/>
    </location>
</feature>
<proteinExistence type="predicted"/>
<dbReference type="InterPro" id="IPR019804">
    <property type="entry name" value="Ras_G-nucl-exch_fac_CS"/>
</dbReference>
<gene>
    <name evidence="6" type="primary">SUVZ01G0420</name>
    <name evidence="6" type="ORF">SUVZ_01G0420</name>
</gene>
<protein>
    <recommendedName>
        <fullName evidence="8">Lte1p</fullName>
    </recommendedName>
</protein>
<feature type="region of interest" description="Disordered" evidence="3">
    <location>
        <begin position="586"/>
        <end position="679"/>
    </location>
</feature>
<evidence type="ECO:0000256" key="2">
    <source>
        <dbReference type="PROSITE-ProRule" id="PRU00168"/>
    </source>
</evidence>
<feature type="compositionally biased region" description="Low complexity" evidence="3">
    <location>
        <begin position="663"/>
        <end position="676"/>
    </location>
</feature>
<feature type="region of interest" description="Disordered" evidence="3">
    <location>
        <begin position="858"/>
        <end position="887"/>
    </location>
</feature>
<dbReference type="InterPro" id="IPR008937">
    <property type="entry name" value="Ras-like_GEF"/>
</dbReference>
<sequence>MEIFSQKDYYPTPSSNVISYESDIVPRSANEQVNSADLPALIVHLSSPLEGVDYSAFADFFLIYRNFITPQDLHDLLIYRFRWCIREITTNAVKTKRRQVGEVALVRTFVLLRHSILNYFVQDFLPNITLRLRLIEFLNDRHISDYPKIISSCLINLKKNWVHCSKLVWENFKLNEPDKKDFDAWLHYSLRDFTQLENLHRRVSRLSIYARQSAASPDFRNQSVLSLYKTSDIFRLPDNQQPLKSPKSQRTPSMLLFPDNTSNVYSKHRIVKEPPIDMESDKIPENNRKISRLSKVTLVSTLMKGVDYPSSYAVNKIMPPTPAKNVEFIINSLYLPEELNEQNGTLQGVSTVSSMDNNSNSNSNSNSRSNTSSMSVLHRSALGLLAKWMKNHNRNDSTNDKKFMNTINQTNQKPEMDAFVKYVVSISSLNRKFSKEEEEEEFSNSDSSRFDILSARTIDEVESLLTLQNQLIEKIQTHSNGNENLTEDVDGTCQERINDIKLLKRNSFKPSNDNFSAMDNLDLYQTVSSIAQSVISLTNTLNKQLQNNDSNIVPSPSYDALQRRKVKSVTAAYFNKVNGNCSTESMRLFDKDTGTSRTDEDGPQRLLFHETNKKNSEMTPSMTPKRKNYSQSQKSVPPSPLKNVLPDLEESSPLNDSRGDTESVTYSYDSELSSSSPPRDIVLKKLRNVNHTVDNPSLKTKTGFLNLREFTFEDTKSPGNNKKICDKKKSKTSEEEENCNNERNETPRKKEEELKDLVDASLDSDNCDLAKINKLSPSNRGIKQAAIRPASGRISISRVQSIAITPTKQLTIVDPIRSNSNSIIEEISEVEPLNLEYNKTDTVYSDTSSTIISVSTSKLFESSNNSPKKQTRSPQRELANGAAMSESNRIRLSMAPTIQSVVSDLNSITTGSTMETFETSRDTQIPHERINLREEYQRGNQDLISNISSLHEMKTIDLSDSNNDLGSPSHHAQNNKYFFSPDDGSIDVASPAKNVEELKSKFLKNENDTNSRVAESILTMDDLGINDTSSGRNTQTVNPEPAMAGTLDKKDLNDIANMPDDSINDDPITVAMMKLEGTYAKTSGKPEKSKSTDAIRLKTNRLADEVDMLNINLPSFPNSPAEKRKSLLIERRRQTIMNIPFTPNQPEKGGFASSSPEKNNPPNADDIAVQAAQIQELIGQYEIQDPRLMVSNNENHIPFILMYDSLSVAQQMTLIEKEILGEIDWKDLLDLKMRHVGPQVISWLQLLVRNETLSGIDLAISRFNLTVDWIISEILLTKSSKMKRNVIQRFIHVADHCKKFQNFNTLMEIILALSSSVVQRFTDAWRLIEPGDLLTWEELKKIPSLDRNYSAIRKLLNSVNPLVGCVPFIVVYLSDLSANSEKKDWILEDKVVNYNKFDTNVQIVKNFIQRVQWSKFYAFEVNHELLSKCVYISTLTQEEIKELST</sequence>
<dbReference type="InterPro" id="IPR036964">
    <property type="entry name" value="RASGEF_cat_dom_sf"/>
</dbReference>
<reference evidence="6" key="1">
    <citation type="submission" date="2022-10" db="EMBL/GenBank/DDBJ databases">
        <authorList>
            <person name="Byrne P K."/>
        </authorList>
    </citation>
    <scope>NUCLEOTIDE SEQUENCE</scope>
    <source>
        <strain evidence="6">ZP964</strain>
    </source>
</reference>
<evidence type="ECO:0000256" key="3">
    <source>
        <dbReference type="SAM" id="MobiDB-lite"/>
    </source>
</evidence>
<organism evidence="6 7">
    <name type="scientific">Saccharomyces uvarum</name>
    <name type="common">Yeast</name>
    <name type="synonym">Saccharomyces bayanus var. uvarum</name>
    <dbReference type="NCBI Taxonomy" id="230603"/>
    <lineage>
        <taxon>Eukaryota</taxon>
        <taxon>Fungi</taxon>
        <taxon>Dikarya</taxon>
        <taxon>Ascomycota</taxon>
        <taxon>Saccharomycotina</taxon>
        <taxon>Saccharomycetes</taxon>
        <taxon>Saccharomycetales</taxon>
        <taxon>Saccharomycetaceae</taxon>
        <taxon>Saccharomyces</taxon>
    </lineage>
</organism>
<dbReference type="Pfam" id="PF00618">
    <property type="entry name" value="RasGEF_N"/>
    <property type="match status" value="1"/>
</dbReference>
<accession>A0ABN8WMM1</accession>
<feature type="compositionally biased region" description="Polar residues" evidence="3">
    <location>
        <begin position="858"/>
        <end position="868"/>
    </location>
</feature>
<feature type="domain" description="Ras-GEF" evidence="4">
    <location>
        <begin position="1204"/>
        <end position="1444"/>
    </location>
</feature>